<dbReference type="Proteomes" id="UP000042958">
    <property type="component" value="Unassembled WGS sequence"/>
</dbReference>
<dbReference type="PANTHER" id="PTHR40625">
    <property type="entry name" value="GTP-BINDING PROTEIN ESDC-RELATED"/>
    <property type="match status" value="1"/>
</dbReference>
<dbReference type="STRING" id="104259.A0A0F7VB33"/>
<evidence type="ECO:0000256" key="1">
    <source>
        <dbReference type="SAM" id="MobiDB-lite"/>
    </source>
</evidence>
<reference evidence="3" key="1">
    <citation type="journal article" date="2015" name="Genome Announc.">
        <title>Draft genome sequence of the fungus Penicillium brasilianum MG11.</title>
        <authorList>
            <person name="Horn F."/>
            <person name="Linde J."/>
            <person name="Mattern D.J."/>
            <person name="Walther G."/>
            <person name="Guthke R."/>
            <person name="Brakhage A.A."/>
            <person name="Valiante V."/>
        </authorList>
    </citation>
    <scope>NUCLEOTIDE SEQUENCE [LARGE SCALE GENOMIC DNA]</scope>
    <source>
        <strain evidence="3">MG11</strain>
    </source>
</reference>
<feature type="compositionally biased region" description="Acidic residues" evidence="1">
    <location>
        <begin position="411"/>
        <end position="426"/>
    </location>
</feature>
<feature type="region of interest" description="Disordered" evidence="1">
    <location>
        <begin position="336"/>
        <end position="359"/>
    </location>
</feature>
<feature type="compositionally biased region" description="Basic and acidic residues" evidence="1">
    <location>
        <begin position="135"/>
        <end position="147"/>
    </location>
</feature>
<dbReference type="PANTHER" id="PTHR40625:SF1">
    <property type="entry name" value="AMP-ACTIVATED PROTEIN KINASE GLYCOGEN-BINDING DOMAIN-CONTAINING PROTEIN"/>
    <property type="match status" value="1"/>
</dbReference>
<dbReference type="EMBL" id="CDHK01000003">
    <property type="protein sequence ID" value="CEO59119.1"/>
    <property type="molecule type" value="Genomic_DNA"/>
</dbReference>
<evidence type="ECO:0000313" key="2">
    <source>
        <dbReference type="EMBL" id="CEO59119.1"/>
    </source>
</evidence>
<organism evidence="2 3">
    <name type="scientific">Penicillium brasilianum</name>
    <dbReference type="NCBI Taxonomy" id="104259"/>
    <lineage>
        <taxon>Eukaryota</taxon>
        <taxon>Fungi</taxon>
        <taxon>Dikarya</taxon>
        <taxon>Ascomycota</taxon>
        <taxon>Pezizomycotina</taxon>
        <taxon>Eurotiomycetes</taxon>
        <taxon>Eurotiomycetidae</taxon>
        <taxon>Eurotiales</taxon>
        <taxon>Aspergillaceae</taxon>
        <taxon>Penicillium</taxon>
    </lineage>
</organism>
<proteinExistence type="predicted"/>
<dbReference type="AlphaFoldDB" id="A0A0F7VB33"/>
<feature type="compositionally biased region" description="Polar residues" evidence="1">
    <location>
        <begin position="172"/>
        <end position="194"/>
    </location>
</feature>
<feature type="region of interest" description="Disordered" evidence="1">
    <location>
        <begin position="172"/>
        <end position="247"/>
    </location>
</feature>
<accession>A0A0F7VB33</accession>
<evidence type="ECO:0000313" key="3">
    <source>
        <dbReference type="Proteomes" id="UP000042958"/>
    </source>
</evidence>
<name>A0A0F7VB33_PENBI</name>
<feature type="compositionally biased region" description="Basic and acidic residues" evidence="1">
    <location>
        <begin position="341"/>
        <end position="350"/>
    </location>
</feature>
<keyword evidence="3" id="KW-1185">Reference proteome</keyword>
<feature type="compositionally biased region" description="Polar residues" evidence="1">
    <location>
        <begin position="452"/>
        <end position="483"/>
    </location>
</feature>
<protein>
    <submittedName>
        <fullName evidence="2">Uncharacterized protein</fullName>
    </submittedName>
</protein>
<gene>
    <name evidence="2" type="ORF">PMG11_03806</name>
</gene>
<feature type="compositionally biased region" description="Polar residues" evidence="1">
    <location>
        <begin position="388"/>
        <end position="397"/>
    </location>
</feature>
<sequence length="615" mass="67813">MTSTTLMTFLLTTNPEIRSVKLFGSWDNFSKAYPMERDRRVGPGQWRGCHTFTDIIGDGPPGDKSQWRTGGLKMGATYWYYYLLDSDVEYFSQVEPVTTKCPLLPGQPVNILNVPIILPDSRSHARSSSNGSQKADYRTMNPEDKFMNPRKPPKPNLARLQTSVPYPQALTPSIATSTSPGIIHRSASQPNSATRKYHHAKDARSVSPPRNRALPTFRPAQEAKSPKWTEMPLRSNTVDGRPQDRRNAPGNVIAPELASSSANHPEICIAPTIQTRRAMKTNGNEVGQTCNLLTVETRPHFRKPSVSRGAAAGPSLGTVDETQALKDALTWVSSGDLITPKGRDIHDKRLPTLPNTPSSVMDEALQAMDETDKAMSAQVPRSYFSSLTTTTGQSIHSSFIPERSRFSEWSTDTETETETETQDDSPESMISTSTFNHEFNDSPAVDDWRTPELSQANDAATNTDPNTPHLTVHSKPSSPNSASGDIPPWNMSSMNISLPQLTVSLSSPGLPTGLGIDQMDEVESNPKRHAALFSALESMESLSLSRSPDGSPILLPEIQHRSDRERSEGNDEVYRRVLSQASEASFRGNSTMQEILDELSYLKNMIQAEMDGEPF</sequence>
<dbReference type="OrthoDB" id="5422351at2759"/>
<feature type="region of interest" description="Disordered" evidence="1">
    <location>
        <begin position="388"/>
        <end position="488"/>
    </location>
</feature>
<feature type="region of interest" description="Disordered" evidence="1">
    <location>
        <begin position="121"/>
        <end position="156"/>
    </location>
</feature>